<name>A0A067K6E5_JATCU</name>
<dbReference type="AlphaFoldDB" id="A0A067K6E5"/>
<reference evidence="1 2" key="1">
    <citation type="journal article" date="2014" name="PLoS ONE">
        <title>Global Analysis of Gene Expression Profiles in Physic Nut (Jatropha curcas L.) Seedlings Exposed to Salt Stress.</title>
        <authorList>
            <person name="Zhang L."/>
            <person name="Zhang C."/>
            <person name="Wu P."/>
            <person name="Chen Y."/>
            <person name="Li M."/>
            <person name="Jiang H."/>
            <person name="Wu G."/>
        </authorList>
    </citation>
    <scope>NUCLEOTIDE SEQUENCE [LARGE SCALE GENOMIC DNA]</scope>
    <source>
        <strain evidence="2">cv. GZQX0401</strain>
        <tissue evidence="1">Young leaves</tissue>
    </source>
</reference>
<proteinExistence type="predicted"/>
<gene>
    <name evidence="1" type="ORF">JCGZ_20208</name>
</gene>
<sequence>MENVRSNSDDGDLNTEHGHMSLLLLQCTTLSSFCTNIPLLLKFAEIAWPEMSIGEGGNVAEGDRWRKSWILLQCLKWASYRFVPVDRWPGKLIGKGERELPFYDRERELFPDLIDQCLDSV</sequence>
<protein>
    <submittedName>
        <fullName evidence="1">Uncharacterized protein</fullName>
    </submittedName>
</protein>
<evidence type="ECO:0000313" key="1">
    <source>
        <dbReference type="EMBL" id="KDP27384.1"/>
    </source>
</evidence>
<accession>A0A067K6E5</accession>
<keyword evidence="2" id="KW-1185">Reference proteome</keyword>
<organism evidence="1 2">
    <name type="scientific">Jatropha curcas</name>
    <name type="common">Barbados nut</name>
    <dbReference type="NCBI Taxonomy" id="180498"/>
    <lineage>
        <taxon>Eukaryota</taxon>
        <taxon>Viridiplantae</taxon>
        <taxon>Streptophyta</taxon>
        <taxon>Embryophyta</taxon>
        <taxon>Tracheophyta</taxon>
        <taxon>Spermatophyta</taxon>
        <taxon>Magnoliopsida</taxon>
        <taxon>eudicotyledons</taxon>
        <taxon>Gunneridae</taxon>
        <taxon>Pentapetalae</taxon>
        <taxon>rosids</taxon>
        <taxon>fabids</taxon>
        <taxon>Malpighiales</taxon>
        <taxon>Euphorbiaceae</taxon>
        <taxon>Crotonoideae</taxon>
        <taxon>Jatropheae</taxon>
        <taxon>Jatropha</taxon>
    </lineage>
</organism>
<dbReference type="Proteomes" id="UP000027138">
    <property type="component" value="Unassembled WGS sequence"/>
</dbReference>
<dbReference type="EMBL" id="KK914848">
    <property type="protein sequence ID" value="KDP27384.1"/>
    <property type="molecule type" value="Genomic_DNA"/>
</dbReference>
<evidence type="ECO:0000313" key="2">
    <source>
        <dbReference type="Proteomes" id="UP000027138"/>
    </source>
</evidence>